<name>A0A0X3BP26_9EURY</name>
<accession>A0A0X3BP26</accession>
<organism evidence="1 2">
    <name type="scientific">Methanoculleus bourgensis</name>
    <dbReference type="NCBI Taxonomy" id="83986"/>
    <lineage>
        <taxon>Archaea</taxon>
        <taxon>Methanobacteriati</taxon>
        <taxon>Methanobacteriota</taxon>
        <taxon>Stenosarchaea group</taxon>
        <taxon>Methanomicrobia</taxon>
        <taxon>Methanomicrobiales</taxon>
        <taxon>Methanomicrobiaceae</taxon>
        <taxon>Methanoculleus</taxon>
    </lineage>
</organism>
<dbReference type="GeneID" id="42854568"/>
<dbReference type="KEGG" id="mema:MMAB1_2558"/>
<proteinExistence type="predicted"/>
<protein>
    <submittedName>
        <fullName evidence="1">Uncharacterized protein</fullName>
    </submittedName>
</protein>
<gene>
    <name evidence="1" type="ORF">MMAB1_2558</name>
</gene>
<dbReference type="RefSeq" id="WP_014867866.1">
    <property type="nucleotide sequence ID" value="NZ_JBMHJL010000027.1"/>
</dbReference>
<sequence>MTERQAVEWGLIRSWNGRDALQGMVNVWIKRGFAIDAVYEQRGNVR</sequence>
<dbReference type="Proteomes" id="UP000069850">
    <property type="component" value="Chromosome 1"/>
</dbReference>
<dbReference type="AlphaFoldDB" id="A0A0X3BP26"/>
<evidence type="ECO:0000313" key="2">
    <source>
        <dbReference type="Proteomes" id="UP000069850"/>
    </source>
</evidence>
<reference evidence="1 2" key="1">
    <citation type="submission" date="2016-01" db="EMBL/GenBank/DDBJ databases">
        <authorList>
            <person name="Manzoor S."/>
        </authorList>
    </citation>
    <scope>NUCLEOTIDE SEQUENCE [LARGE SCALE GENOMIC DNA]</scope>
    <source>
        <strain evidence="1">Methanoculleus sp MAB1</strain>
    </source>
</reference>
<dbReference type="EMBL" id="LT158599">
    <property type="protein sequence ID" value="CVK33771.1"/>
    <property type="molecule type" value="Genomic_DNA"/>
</dbReference>
<evidence type="ECO:0000313" key="1">
    <source>
        <dbReference type="EMBL" id="CVK33771.1"/>
    </source>
</evidence>